<comment type="PTM">
    <text evidence="9">PSK-alpha is produced by endopeptidase digestion. PSK-beta is produced from PSK-alpha by exopeptidase digestion.</text>
</comment>
<reference evidence="10 11" key="1">
    <citation type="submission" date="2019-09" db="EMBL/GenBank/DDBJ databases">
        <title>A chromosome-level genome assembly of the Chinese tupelo Nyssa sinensis.</title>
        <authorList>
            <person name="Yang X."/>
            <person name="Kang M."/>
            <person name="Yang Y."/>
            <person name="Xiong H."/>
            <person name="Wang M."/>
            <person name="Zhang Z."/>
            <person name="Wang Z."/>
            <person name="Wu H."/>
            <person name="Ma T."/>
            <person name="Liu J."/>
            <person name="Xi Z."/>
        </authorList>
    </citation>
    <scope>NUCLEOTIDE SEQUENCE [LARGE SCALE GENOMIC DNA]</scope>
    <source>
        <strain evidence="10">J267</strain>
        <tissue evidence="10">Leaf</tissue>
    </source>
</reference>
<comment type="function">
    <text evidence="9">Promotes plant cell differentiation, organogenesis and somatic embryogenesis as well as cell proliferation.</text>
</comment>
<dbReference type="PANTHER" id="PTHR33285:SF33">
    <property type="entry name" value="PHYTOSULFOKINE"/>
    <property type="match status" value="1"/>
</dbReference>
<organism evidence="10 11">
    <name type="scientific">Nyssa sinensis</name>
    <dbReference type="NCBI Taxonomy" id="561372"/>
    <lineage>
        <taxon>Eukaryota</taxon>
        <taxon>Viridiplantae</taxon>
        <taxon>Streptophyta</taxon>
        <taxon>Embryophyta</taxon>
        <taxon>Tracheophyta</taxon>
        <taxon>Spermatophyta</taxon>
        <taxon>Magnoliopsida</taxon>
        <taxon>eudicotyledons</taxon>
        <taxon>Gunneridae</taxon>
        <taxon>Pentapetalae</taxon>
        <taxon>asterids</taxon>
        <taxon>Cornales</taxon>
        <taxon>Nyssaceae</taxon>
        <taxon>Nyssa</taxon>
    </lineage>
</organism>
<comment type="similarity">
    <text evidence="2 9">Belongs to the phytosulfokine family.</text>
</comment>
<evidence type="ECO:0000256" key="3">
    <source>
        <dbReference type="ARBA" id="ARBA00022473"/>
    </source>
</evidence>
<keyword evidence="5 9" id="KW-0765">Sulfation</keyword>
<comment type="PTM">
    <text evidence="9">Sulfation is important for activity and for the binding to a putative membrane receptor.</text>
</comment>
<keyword evidence="3 9" id="KW-0217">Developmental protein</keyword>
<evidence type="ECO:0000256" key="1">
    <source>
        <dbReference type="ARBA" id="ARBA00004613"/>
    </source>
</evidence>
<proteinExistence type="inferred from homology"/>
<feature type="chain" id="PRO_5031601202" description="Phytosulfokine" evidence="9">
    <location>
        <begin position="24"/>
        <end position="97"/>
    </location>
</feature>
<evidence type="ECO:0000256" key="6">
    <source>
        <dbReference type="ARBA" id="ARBA00022729"/>
    </source>
</evidence>
<evidence type="ECO:0000256" key="4">
    <source>
        <dbReference type="ARBA" id="ARBA00022525"/>
    </source>
</evidence>
<evidence type="ECO:0000256" key="2">
    <source>
        <dbReference type="ARBA" id="ARBA00010781"/>
    </source>
</evidence>
<gene>
    <name evidence="10" type="ORF">F0562_016821</name>
</gene>
<dbReference type="Proteomes" id="UP000325577">
    <property type="component" value="Linkage Group LG8"/>
</dbReference>
<dbReference type="GO" id="GO:0008083">
    <property type="term" value="F:growth factor activity"/>
    <property type="evidence" value="ECO:0007669"/>
    <property type="project" value="UniProtKB-UniRule"/>
</dbReference>
<dbReference type="Pfam" id="PF06404">
    <property type="entry name" value="PSK"/>
    <property type="match status" value="1"/>
</dbReference>
<evidence type="ECO:0000313" key="10">
    <source>
        <dbReference type="EMBL" id="KAA8516673.1"/>
    </source>
</evidence>
<evidence type="ECO:0000256" key="5">
    <source>
        <dbReference type="ARBA" id="ARBA00022641"/>
    </source>
</evidence>
<keyword evidence="8 9" id="KW-0339">Growth factor</keyword>
<feature type="signal peptide" evidence="9">
    <location>
        <begin position="1"/>
        <end position="23"/>
    </location>
</feature>
<dbReference type="GO" id="GO:0008283">
    <property type="term" value="P:cell population proliferation"/>
    <property type="evidence" value="ECO:0007669"/>
    <property type="project" value="UniProtKB-UniRule"/>
</dbReference>
<dbReference type="InterPro" id="IPR009438">
    <property type="entry name" value="Phytosulfokine"/>
</dbReference>
<evidence type="ECO:0000256" key="7">
    <source>
        <dbReference type="ARBA" id="ARBA00022782"/>
    </source>
</evidence>
<keyword evidence="11" id="KW-1185">Reference proteome</keyword>
<keyword evidence="4 9" id="KW-0964">Secreted</keyword>
<dbReference type="GO" id="GO:0005576">
    <property type="term" value="C:extracellular region"/>
    <property type="evidence" value="ECO:0007669"/>
    <property type="project" value="UniProtKB-SubCell"/>
</dbReference>
<protein>
    <recommendedName>
        <fullName evidence="9">Phytosulfokine</fullName>
    </recommendedName>
    <component>
        <recommendedName>
            <fullName evidence="9">Phytosulfokine-alpha</fullName>
            <shortName evidence="9">PSK-alpha</shortName>
            <shortName evidence="9">Phytosulfokine-a</shortName>
        </recommendedName>
    </component>
    <component>
        <recommendedName>
            <fullName evidence="9">Phytosulfokine-beta</fullName>
            <shortName evidence="9">PSK-beta</shortName>
            <shortName evidence="9">Phytosulfokine-b</shortName>
        </recommendedName>
    </component>
</protein>
<comment type="subcellular location">
    <subcellularLocation>
        <location evidence="1 9">Secreted</location>
    </subcellularLocation>
</comment>
<evidence type="ECO:0000256" key="8">
    <source>
        <dbReference type="ARBA" id="ARBA00023030"/>
    </source>
</evidence>
<evidence type="ECO:0000256" key="9">
    <source>
        <dbReference type="RuleBase" id="RU368031"/>
    </source>
</evidence>
<dbReference type="PANTHER" id="PTHR33285">
    <property type="entry name" value="PHYTOSULFOKINES 3"/>
    <property type="match status" value="1"/>
</dbReference>
<dbReference type="AlphaFoldDB" id="A0A5J4ZDL0"/>
<accession>A0A5J4ZDL0</accession>
<sequence>MKQISCFSLIFICVLLFSHSTTCTRILSAYQGEQKVLKANGITHAASSIKTKEYDDLFGLMGLEECADHKDEECLKRRVVAEAHLDYIYTQHHKPKG</sequence>
<keyword evidence="6 9" id="KW-0732">Signal</keyword>
<keyword evidence="7 9" id="KW-0221">Differentiation</keyword>
<evidence type="ECO:0000313" key="11">
    <source>
        <dbReference type="Proteomes" id="UP000325577"/>
    </source>
</evidence>
<dbReference type="EMBL" id="CM018051">
    <property type="protein sequence ID" value="KAA8516673.1"/>
    <property type="molecule type" value="Genomic_DNA"/>
</dbReference>
<name>A0A5J4ZDL0_9ASTE</name>
<dbReference type="OrthoDB" id="1914102at2759"/>
<dbReference type="GO" id="GO:0030154">
    <property type="term" value="P:cell differentiation"/>
    <property type="evidence" value="ECO:0007669"/>
    <property type="project" value="UniProtKB-UniRule"/>
</dbReference>